<sequence>MSFELDYTAYLRAKVAIDDEALNKRVYGSFVSHLEALSVSKSGPLRILEVAGGIGTMIVRICRDSPSLLGKKVCYDLVDVKKSNLWSAAEYLRENIVKEGETFSVFDGLDSLGSAKEQFGYSIGSHYASSRGDGHISCVLGDLQVNLICSDGLEYASKNRIYDVVISAAFLDLVDIDSAVMDLSSAMCESSLLYLPINFDGVTHFEPDVPTCAEEGFASLVEERFHLAMGSPSGYSRSRTGRKLMRSFARAEEVSLESFGSSSWAVFPYKGAYKEDEKYFLHSILTFMEETLRQDDTLDNRLLSDYIEGRRTQIKNAQLFYLAHNVDYLAVKSLPSKA</sequence>
<organism evidence="1 2">
    <name type="scientific">Rhodosorus marinus</name>
    <dbReference type="NCBI Taxonomy" id="101924"/>
    <lineage>
        <taxon>Eukaryota</taxon>
        <taxon>Rhodophyta</taxon>
        <taxon>Stylonematophyceae</taxon>
        <taxon>Stylonematales</taxon>
        <taxon>Stylonemataceae</taxon>
        <taxon>Rhodosorus</taxon>
    </lineage>
</organism>
<evidence type="ECO:0000313" key="2">
    <source>
        <dbReference type="Proteomes" id="UP001157974"/>
    </source>
</evidence>
<dbReference type="AlphaFoldDB" id="A0AAV8UXG9"/>
<dbReference type="Proteomes" id="UP001157974">
    <property type="component" value="Unassembled WGS sequence"/>
</dbReference>
<name>A0AAV8UXG9_9RHOD</name>
<dbReference type="EMBL" id="JAMWBK010000003">
    <property type="protein sequence ID" value="KAJ8906744.1"/>
    <property type="molecule type" value="Genomic_DNA"/>
</dbReference>
<gene>
    <name evidence="1" type="ORF">NDN08_003233</name>
</gene>
<reference evidence="1 2" key="1">
    <citation type="journal article" date="2023" name="Nat. Commun.">
        <title>Origin of minicircular mitochondrial genomes in red algae.</title>
        <authorList>
            <person name="Lee Y."/>
            <person name="Cho C.H."/>
            <person name="Lee Y.M."/>
            <person name="Park S.I."/>
            <person name="Yang J.H."/>
            <person name="West J.A."/>
            <person name="Bhattacharya D."/>
            <person name="Yoon H.S."/>
        </authorList>
    </citation>
    <scope>NUCLEOTIDE SEQUENCE [LARGE SCALE GENOMIC DNA]</scope>
    <source>
        <strain evidence="1 2">CCMP1338</strain>
        <tissue evidence="1">Whole cell</tissue>
    </source>
</reference>
<protein>
    <recommendedName>
        <fullName evidence="3">Class I SAM-dependent methyltransferase</fullName>
    </recommendedName>
</protein>
<evidence type="ECO:0008006" key="3">
    <source>
        <dbReference type="Google" id="ProtNLM"/>
    </source>
</evidence>
<evidence type="ECO:0000313" key="1">
    <source>
        <dbReference type="EMBL" id="KAJ8906744.1"/>
    </source>
</evidence>
<dbReference type="InterPro" id="IPR029063">
    <property type="entry name" value="SAM-dependent_MTases_sf"/>
</dbReference>
<comment type="caution">
    <text evidence="1">The sequence shown here is derived from an EMBL/GenBank/DDBJ whole genome shotgun (WGS) entry which is preliminary data.</text>
</comment>
<dbReference type="SUPFAM" id="SSF53335">
    <property type="entry name" value="S-adenosyl-L-methionine-dependent methyltransferases"/>
    <property type="match status" value="1"/>
</dbReference>
<keyword evidence="2" id="KW-1185">Reference proteome</keyword>
<proteinExistence type="predicted"/>
<accession>A0AAV8UXG9</accession>